<dbReference type="Proteomes" id="UP000192257">
    <property type="component" value="Unassembled WGS sequence"/>
</dbReference>
<dbReference type="InterPro" id="IPR011333">
    <property type="entry name" value="SKP1/BTB/POZ_sf"/>
</dbReference>
<protein>
    <recommendedName>
        <fullName evidence="3">SKP1 component POZ domain-containing protein</fullName>
    </recommendedName>
</protein>
<keyword evidence="2" id="KW-1185">Reference proteome</keyword>
<comment type="caution">
    <text evidence="1">The sequence shown here is derived from an EMBL/GenBank/DDBJ whole genome shotgun (WGS) entry which is preliminary data.</text>
</comment>
<dbReference type="RefSeq" id="XP_028885607.1">
    <property type="nucleotide sequence ID" value="XM_029022792.1"/>
</dbReference>
<dbReference type="AlphaFoldDB" id="A0A1X0P3W5"/>
<name>A0A1X0P3W5_9TRYP</name>
<accession>A0A1X0P3W5</accession>
<reference evidence="1 2" key="1">
    <citation type="submission" date="2017-03" db="EMBL/GenBank/DDBJ databases">
        <title>An alternative strategy for trypanosome survival in the mammalian bloodstream revealed through genome and transcriptome analysis of the ubiquitous bovine parasite Trypanosoma (Megatrypanum) theileri.</title>
        <authorList>
            <person name="Kelly S."/>
            <person name="Ivens A."/>
            <person name="Mott A."/>
            <person name="O'Neill E."/>
            <person name="Emms D."/>
            <person name="Macleod O."/>
            <person name="Voorheis P."/>
            <person name="Matthews J."/>
            <person name="Matthews K."/>
            <person name="Carrington M."/>
        </authorList>
    </citation>
    <scope>NUCLEOTIDE SEQUENCE [LARGE SCALE GENOMIC DNA]</scope>
    <source>
        <strain evidence="1">Edinburgh</strain>
    </source>
</reference>
<dbReference type="OrthoDB" id="248293at2759"/>
<dbReference type="GeneID" id="39982572"/>
<organism evidence="1 2">
    <name type="scientific">Trypanosoma theileri</name>
    <dbReference type="NCBI Taxonomy" id="67003"/>
    <lineage>
        <taxon>Eukaryota</taxon>
        <taxon>Discoba</taxon>
        <taxon>Euglenozoa</taxon>
        <taxon>Kinetoplastea</taxon>
        <taxon>Metakinetoplastina</taxon>
        <taxon>Trypanosomatida</taxon>
        <taxon>Trypanosomatidae</taxon>
        <taxon>Trypanosoma</taxon>
    </lineage>
</organism>
<evidence type="ECO:0000313" key="1">
    <source>
        <dbReference type="EMBL" id="ORC91541.1"/>
    </source>
</evidence>
<dbReference type="Gene3D" id="3.30.710.10">
    <property type="entry name" value="Potassium Channel Kv1.1, Chain A"/>
    <property type="match status" value="1"/>
</dbReference>
<sequence length="207" mass="22948">MNSFIFLSTSGDPVEIEVNAGITCQSAWLQAALDIGEKEGIVPVASTETLHCLVAYMKEYAAHVEEWNNDGKPPMEVQIPISCTCKISDAGQGYDVHQMLMPSDIIFLDNYFGKSDSWEPESQKRLFELLAAADFVGQTHLRDACAVYFSCRLMSASESDILGWFAKGTNGVFLSDKKCGEEGLVLSDEDRLNLLKETQKNIYLDTL</sequence>
<evidence type="ECO:0000313" key="2">
    <source>
        <dbReference type="Proteomes" id="UP000192257"/>
    </source>
</evidence>
<proteinExistence type="predicted"/>
<gene>
    <name evidence="1" type="ORF">TM35_000051370</name>
</gene>
<dbReference type="VEuPathDB" id="TriTrypDB:TM35_000051370"/>
<evidence type="ECO:0008006" key="3">
    <source>
        <dbReference type="Google" id="ProtNLM"/>
    </source>
</evidence>
<dbReference type="EMBL" id="NBCO01000005">
    <property type="protein sequence ID" value="ORC91541.1"/>
    <property type="molecule type" value="Genomic_DNA"/>
</dbReference>